<keyword evidence="9 12" id="KW-0472">Membrane</keyword>
<evidence type="ECO:0000256" key="9">
    <source>
        <dbReference type="ARBA" id="ARBA00023136"/>
    </source>
</evidence>
<keyword evidence="3" id="KW-0813">Transport</keyword>
<feature type="transmembrane region" description="Helical" evidence="12">
    <location>
        <begin position="178"/>
        <end position="197"/>
    </location>
</feature>
<comment type="similarity">
    <text evidence="2 11">Belongs to the sodium:solute symporter (SSF) (TC 2.A.21) family.</text>
</comment>
<evidence type="ECO:0000256" key="4">
    <source>
        <dbReference type="ARBA" id="ARBA00022475"/>
    </source>
</evidence>
<feature type="transmembrane region" description="Helical" evidence="12">
    <location>
        <begin position="103"/>
        <end position="126"/>
    </location>
</feature>
<evidence type="ECO:0000256" key="10">
    <source>
        <dbReference type="ARBA" id="ARBA00023201"/>
    </source>
</evidence>
<feature type="transmembrane region" description="Helical" evidence="12">
    <location>
        <begin position="258"/>
        <end position="276"/>
    </location>
</feature>
<dbReference type="RefSeq" id="XP_017769088.1">
    <property type="nucleotide sequence ID" value="XM_017913599.1"/>
</dbReference>
<keyword evidence="4" id="KW-1003">Cell membrane</keyword>
<dbReference type="Pfam" id="PF00474">
    <property type="entry name" value="SSF"/>
    <property type="match status" value="1"/>
</dbReference>
<evidence type="ECO:0000313" key="13">
    <source>
        <dbReference type="Proteomes" id="UP000695000"/>
    </source>
</evidence>
<evidence type="ECO:0000256" key="5">
    <source>
        <dbReference type="ARBA" id="ARBA00022692"/>
    </source>
</evidence>
<dbReference type="NCBIfam" id="TIGR00813">
    <property type="entry name" value="sss"/>
    <property type="match status" value="1"/>
</dbReference>
<feature type="transmembrane region" description="Helical" evidence="12">
    <location>
        <begin position="297"/>
        <end position="320"/>
    </location>
</feature>
<feature type="transmembrane region" description="Helical" evidence="12">
    <location>
        <begin position="73"/>
        <end position="91"/>
    </location>
</feature>
<feature type="transmembrane region" description="Helical" evidence="12">
    <location>
        <begin position="357"/>
        <end position="382"/>
    </location>
</feature>
<dbReference type="PROSITE" id="PS50283">
    <property type="entry name" value="NA_SOLUT_SYMP_3"/>
    <property type="match status" value="1"/>
</dbReference>
<dbReference type="InterPro" id="IPR001734">
    <property type="entry name" value="Na/solute_symporter"/>
</dbReference>
<comment type="subcellular location">
    <subcellularLocation>
        <location evidence="1">Cell membrane</location>
        <topology evidence="1">Multi-pass membrane protein</topology>
    </subcellularLocation>
</comment>
<dbReference type="PANTHER" id="PTHR42985:SF21">
    <property type="entry name" value="SODIUM-DEPENDENT MULTIVITAMIN TRANSPORTER-LIKE PROTEIN"/>
    <property type="match status" value="1"/>
</dbReference>
<dbReference type="GeneID" id="108557173"/>
<gene>
    <name evidence="14" type="primary">LOC108557173</name>
</gene>
<keyword evidence="10" id="KW-0739">Sodium transport</keyword>
<dbReference type="CDD" id="cd11492">
    <property type="entry name" value="SLC5sbd_NIS-SMVT"/>
    <property type="match status" value="1"/>
</dbReference>
<evidence type="ECO:0000256" key="7">
    <source>
        <dbReference type="ARBA" id="ARBA00023053"/>
    </source>
</evidence>
<keyword evidence="8" id="KW-0406">Ion transport</keyword>
<protein>
    <submittedName>
        <fullName evidence="14">Sodium-coupled monocarboxylate transporter 2-like</fullName>
    </submittedName>
</protein>
<evidence type="ECO:0000256" key="8">
    <source>
        <dbReference type="ARBA" id="ARBA00023065"/>
    </source>
</evidence>
<dbReference type="PANTHER" id="PTHR42985">
    <property type="entry name" value="SODIUM-COUPLED MONOCARBOXYLATE TRANSPORTER"/>
    <property type="match status" value="1"/>
</dbReference>
<dbReference type="InterPro" id="IPR038377">
    <property type="entry name" value="Na/Glc_symporter_sf"/>
</dbReference>
<dbReference type="Gene3D" id="1.20.1730.10">
    <property type="entry name" value="Sodium/glucose cotransporter"/>
    <property type="match status" value="1"/>
</dbReference>
<evidence type="ECO:0000256" key="12">
    <source>
        <dbReference type="SAM" id="Phobius"/>
    </source>
</evidence>
<sequence length="603" mass="66401">MDTFNITEDDFESTTLNAGKTMMKVAFSWYDYTFFSMMLILSALIGVYFGFFGKKKQSNVAEYLMGGKQMKPLPIAMSLVASHVSGIALLGVPSDVYRFGSNYWMSCFAIIPPSIITCLVYLPVFYNLQLTSTYEYLKLRFDTKIRVLASFLYALGSLTFLPIVIYVPAMALAQATEINIHLITPLICGVCIFYTTIGGLKAVVWTDMLQISITIGAMIAVLYLGTVESGGISSVFQKAASGGRLDIDFDLDPTKRDTFWGMIIGWSFSNLAYSGIGQSCVQKFLSVPTFTDAKKTIIYYVMGMIVIKTATLLTGLIMYAKYYDCDPITAGSVAKPDQLLPYYVMDVAAKIPGLPGLFIAGILCAALSTLSAMMNCIAGIIYEDFIARYMPKDITQKKVSNILKLNVVIIGVVATSLVFVVERMGSLIPVAISIGSVSTGPLLGMFTLGILFPKANSKGALAGAIASLAFSIWIILESYLYRAWGIVKYIPKPASIDGCDFEVPNFTPINATLIEQQSQEVFFMFRISYYYYTLMSTCVALIVGYAVSLLTRTGDEEPVDKRLLSPVIHRFLDKNEDEEKGKYYSVDKALHILAFSNKNGLKS</sequence>
<keyword evidence="6 12" id="KW-1133">Transmembrane helix</keyword>
<feature type="transmembrane region" description="Helical" evidence="12">
    <location>
        <begin position="402"/>
        <end position="421"/>
    </location>
</feature>
<organism evidence="13 14">
    <name type="scientific">Nicrophorus vespilloides</name>
    <name type="common">Boreal carrion beetle</name>
    <dbReference type="NCBI Taxonomy" id="110193"/>
    <lineage>
        <taxon>Eukaryota</taxon>
        <taxon>Metazoa</taxon>
        <taxon>Ecdysozoa</taxon>
        <taxon>Arthropoda</taxon>
        <taxon>Hexapoda</taxon>
        <taxon>Insecta</taxon>
        <taxon>Pterygota</taxon>
        <taxon>Neoptera</taxon>
        <taxon>Endopterygota</taxon>
        <taxon>Coleoptera</taxon>
        <taxon>Polyphaga</taxon>
        <taxon>Staphyliniformia</taxon>
        <taxon>Silphidae</taxon>
        <taxon>Nicrophorinae</taxon>
        <taxon>Nicrophorus</taxon>
    </lineage>
</organism>
<name>A0ABM1M3D8_NICVS</name>
<keyword evidence="7" id="KW-0915">Sodium</keyword>
<accession>A0ABM1M3D8</accession>
<evidence type="ECO:0000256" key="3">
    <source>
        <dbReference type="ARBA" id="ARBA00022448"/>
    </source>
</evidence>
<proteinExistence type="inferred from homology"/>
<evidence type="ECO:0000256" key="2">
    <source>
        <dbReference type="ARBA" id="ARBA00006434"/>
    </source>
</evidence>
<feature type="transmembrane region" description="Helical" evidence="12">
    <location>
        <begin position="209"/>
        <end position="226"/>
    </location>
</feature>
<feature type="transmembrane region" description="Helical" evidence="12">
    <location>
        <begin position="147"/>
        <end position="172"/>
    </location>
</feature>
<keyword evidence="13" id="KW-1185">Reference proteome</keyword>
<feature type="transmembrane region" description="Helical" evidence="12">
    <location>
        <begin position="529"/>
        <end position="551"/>
    </location>
</feature>
<feature type="transmembrane region" description="Helical" evidence="12">
    <location>
        <begin position="459"/>
        <end position="476"/>
    </location>
</feature>
<evidence type="ECO:0000256" key="6">
    <source>
        <dbReference type="ARBA" id="ARBA00022989"/>
    </source>
</evidence>
<evidence type="ECO:0000256" key="11">
    <source>
        <dbReference type="RuleBase" id="RU362091"/>
    </source>
</evidence>
<keyword evidence="5 12" id="KW-0812">Transmembrane</keyword>
<dbReference type="Proteomes" id="UP000695000">
    <property type="component" value="Unplaced"/>
</dbReference>
<reference evidence="14" key="1">
    <citation type="submission" date="2025-08" db="UniProtKB">
        <authorList>
            <consortium name="RefSeq"/>
        </authorList>
    </citation>
    <scope>IDENTIFICATION</scope>
    <source>
        <tissue evidence="14">Whole Larva</tissue>
    </source>
</reference>
<feature type="transmembrane region" description="Helical" evidence="12">
    <location>
        <begin position="427"/>
        <end position="452"/>
    </location>
</feature>
<evidence type="ECO:0000256" key="1">
    <source>
        <dbReference type="ARBA" id="ARBA00004651"/>
    </source>
</evidence>
<dbReference type="InterPro" id="IPR051163">
    <property type="entry name" value="Sodium:Solute_Symporter_SSF"/>
</dbReference>
<evidence type="ECO:0000313" key="14">
    <source>
        <dbReference type="RefSeq" id="XP_017769088.1"/>
    </source>
</evidence>
<feature type="transmembrane region" description="Helical" evidence="12">
    <location>
        <begin position="32"/>
        <end position="52"/>
    </location>
</feature>